<accession>A0ABQ5H038</accession>
<reference evidence="1" key="1">
    <citation type="journal article" date="2022" name="Int. J. Mol. Sci.">
        <title>Draft Genome of Tanacetum Coccineum: Genomic Comparison of Closely Related Tanacetum-Family Plants.</title>
        <authorList>
            <person name="Yamashiro T."/>
            <person name="Shiraishi A."/>
            <person name="Nakayama K."/>
            <person name="Satake H."/>
        </authorList>
    </citation>
    <scope>NUCLEOTIDE SEQUENCE</scope>
</reference>
<evidence type="ECO:0008006" key="3">
    <source>
        <dbReference type="Google" id="ProtNLM"/>
    </source>
</evidence>
<evidence type="ECO:0000313" key="2">
    <source>
        <dbReference type="Proteomes" id="UP001151760"/>
    </source>
</evidence>
<sequence>MRIVKSGVDVLFWHDVWLGAGLCLKDQFHRLYALEVYKECRVNDRWISVDGTWSYNWAWHSNSRGRALDDINELSQLIGNLVLYPSYKDGWKWDLDPGGVFTVKKFSKLLDSSILGPNELLEFVPSLSPLAKKVFQGVVYVAIWALWDWRNRVLHTSSSCLHEDNFAKVQTLSLL</sequence>
<dbReference type="EMBL" id="BQNB010019057">
    <property type="protein sequence ID" value="GJT81144.1"/>
    <property type="molecule type" value="Genomic_DNA"/>
</dbReference>
<dbReference type="PANTHER" id="PTHR36617">
    <property type="entry name" value="PROTEIN, PUTATIVE-RELATED"/>
    <property type="match status" value="1"/>
</dbReference>
<dbReference type="PANTHER" id="PTHR36617:SF15">
    <property type="entry name" value="REVERSE TRANSCRIPTASE ZINC-BINDING DOMAIN-CONTAINING PROTEIN"/>
    <property type="match status" value="1"/>
</dbReference>
<protein>
    <recommendedName>
        <fullName evidence="3">Reverse transcriptase zinc-binding domain-containing protein</fullName>
    </recommendedName>
</protein>
<name>A0ABQ5H038_9ASTR</name>
<organism evidence="1 2">
    <name type="scientific">Tanacetum coccineum</name>
    <dbReference type="NCBI Taxonomy" id="301880"/>
    <lineage>
        <taxon>Eukaryota</taxon>
        <taxon>Viridiplantae</taxon>
        <taxon>Streptophyta</taxon>
        <taxon>Embryophyta</taxon>
        <taxon>Tracheophyta</taxon>
        <taxon>Spermatophyta</taxon>
        <taxon>Magnoliopsida</taxon>
        <taxon>eudicotyledons</taxon>
        <taxon>Gunneridae</taxon>
        <taxon>Pentapetalae</taxon>
        <taxon>asterids</taxon>
        <taxon>campanulids</taxon>
        <taxon>Asterales</taxon>
        <taxon>Asteraceae</taxon>
        <taxon>Asteroideae</taxon>
        <taxon>Anthemideae</taxon>
        <taxon>Anthemidinae</taxon>
        <taxon>Tanacetum</taxon>
    </lineage>
</organism>
<comment type="caution">
    <text evidence="1">The sequence shown here is derived from an EMBL/GenBank/DDBJ whole genome shotgun (WGS) entry which is preliminary data.</text>
</comment>
<gene>
    <name evidence="1" type="ORF">Tco_1055486</name>
</gene>
<reference evidence="1" key="2">
    <citation type="submission" date="2022-01" db="EMBL/GenBank/DDBJ databases">
        <authorList>
            <person name="Yamashiro T."/>
            <person name="Shiraishi A."/>
            <person name="Satake H."/>
            <person name="Nakayama K."/>
        </authorList>
    </citation>
    <scope>NUCLEOTIDE SEQUENCE</scope>
</reference>
<evidence type="ECO:0000313" key="1">
    <source>
        <dbReference type="EMBL" id="GJT81144.1"/>
    </source>
</evidence>
<proteinExistence type="predicted"/>
<keyword evidence="2" id="KW-1185">Reference proteome</keyword>
<dbReference type="Proteomes" id="UP001151760">
    <property type="component" value="Unassembled WGS sequence"/>
</dbReference>